<keyword evidence="3" id="KW-1185">Reference proteome</keyword>
<dbReference type="EMBL" id="SKBN01000101">
    <property type="protein sequence ID" value="TGJ83189.1"/>
    <property type="molecule type" value="Genomic_DNA"/>
</dbReference>
<comment type="caution">
    <text evidence="2">The sequence shown here is derived from an EMBL/GenBank/DDBJ whole genome shotgun (WGS) entry which is preliminary data.</text>
</comment>
<sequence length="78" mass="8340">MSFAEARKGRTGPYDFVGSVSAVVEKDESAAATTSSSVAHGPRGSRKSTYDASVDYLTKKTKASSSGKKKGYKHRSEY</sequence>
<evidence type="ECO:0000313" key="3">
    <source>
        <dbReference type="Proteomes" id="UP000297716"/>
    </source>
</evidence>
<feature type="compositionally biased region" description="Low complexity" evidence="1">
    <location>
        <begin position="30"/>
        <end position="39"/>
    </location>
</feature>
<reference evidence="2 3" key="1">
    <citation type="submission" date="2019-03" db="EMBL/GenBank/DDBJ databases">
        <title>Draft genome sequence of Xylaria hypoxylon DSM 108379, a ubiquitous saprotrophic-parasitic fungi on hardwood.</title>
        <authorList>
            <person name="Buettner E."/>
            <person name="Leonhardt S."/>
            <person name="Gebauer A.M."/>
            <person name="Liers C."/>
            <person name="Hofrichter M."/>
            <person name="Kellner H."/>
        </authorList>
    </citation>
    <scope>NUCLEOTIDE SEQUENCE [LARGE SCALE GENOMIC DNA]</scope>
    <source>
        <strain evidence="2 3">DSM 108379</strain>
    </source>
</reference>
<feature type="region of interest" description="Disordered" evidence="1">
    <location>
        <begin position="27"/>
        <end position="52"/>
    </location>
</feature>
<evidence type="ECO:0000256" key="1">
    <source>
        <dbReference type="SAM" id="MobiDB-lite"/>
    </source>
</evidence>
<organism evidence="2 3">
    <name type="scientific">Xylaria hypoxylon</name>
    <dbReference type="NCBI Taxonomy" id="37992"/>
    <lineage>
        <taxon>Eukaryota</taxon>
        <taxon>Fungi</taxon>
        <taxon>Dikarya</taxon>
        <taxon>Ascomycota</taxon>
        <taxon>Pezizomycotina</taxon>
        <taxon>Sordariomycetes</taxon>
        <taxon>Xylariomycetidae</taxon>
        <taxon>Xylariales</taxon>
        <taxon>Xylariaceae</taxon>
        <taxon>Xylaria</taxon>
    </lineage>
</organism>
<dbReference type="Proteomes" id="UP000297716">
    <property type="component" value="Unassembled WGS sequence"/>
</dbReference>
<proteinExistence type="predicted"/>
<evidence type="ECO:0000313" key="2">
    <source>
        <dbReference type="EMBL" id="TGJ83189.1"/>
    </source>
</evidence>
<dbReference type="AlphaFoldDB" id="A0A4Z0YFT3"/>
<gene>
    <name evidence="2" type="ORF">E0Z10_g5574</name>
</gene>
<name>A0A4Z0YFT3_9PEZI</name>
<protein>
    <submittedName>
        <fullName evidence="2">Uncharacterized protein</fullName>
    </submittedName>
</protein>
<accession>A0A4Z0YFT3</accession>